<dbReference type="Gene3D" id="3.10.450.420">
    <property type="match status" value="1"/>
</dbReference>
<sequence length="217" mass="24788">MKKIIYLSVFLNIVIALQGCSNEEATEEDLSTLKQENQDLIEGHIEMETEIADIKDKLDELLQSEESQYRDGEVSEDDIKTLLTNGKERFFHVQSGGDIKEVETVEYNGEMYRYLGEDLNTDERLTVYLTETFTQEVVNEVINELNIVEIKGMLTQPIADRGSILEWGKANYQSIELAKATIKLNLNVPLGDTGEFEEEIVELKYIEGIGWRINSLL</sequence>
<dbReference type="AlphaFoldDB" id="A0A9X4AJ99"/>
<dbReference type="PROSITE" id="PS51257">
    <property type="entry name" value="PROKAR_LIPOPROTEIN"/>
    <property type="match status" value="1"/>
</dbReference>
<dbReference type="Proteomes" id="UP001145072">
    <property type="component" value="Unassembled WGS sequence"/>
</dbReference>
<reference evidence="2" key="1">
    <citation type="submission" date="2022-06" db="EMBL/GenBank/DDBJ databases">
        <title>Aquibacillus sp. a new bacterium isolated from soil saline samples.</title>
        <authorList>
            <person name="Galisteo C."/>
            <person name="De La Haba R."/>
            <person name="Sanchez-Porro C."/>
            <person name="Ventosa A."/>
        </authorList>
    </citation>
    <scope>NUCLEOTIDE SEQUENCE</scope>
    <source>
        <strain evidence="2">JCM 12387</strain>
    </source>
</reference>
<proteinExistence type="predicted"/>
<keyword evidence="3" id="KW-1185">Reference proteome</keyword>
<evidence type="ECO:0000313" key="3">
    <source>
        <dbReference type="Proteomes" id="UP001145072"/>
    </source>
</evidence>
<dbReference type="InterPro" id="IPR053749">
    <property type="entry name" value="TA_system-associated_sf"/>
</dbReference>
<protein>
    <submittedName>
        <fullName evidence="2">IseA DL-endopeptidase inhibitor family protein</fullName>
    </submittedName>
</protein>
<keyword evidence="1" id="KW-0175">Coiled coil</keyword>
<comment type="caution">
    <text evidence="2">The sequence shown here is derived from an EMBL/GenBank/DDBJ whole genome shotgun (WGS) entry which is preliminary data.</text>
</comment>
<organism evidence="2 3">
    <name type="scientific">Aquibacillus koreensis</name>
    <dbReference type="NCBI Taxonomy" id="279446"/>
    <lineage>
        <taxon>Bacteria</taxon>
        <taxon>Bacillati</taxon>
        <taxon>Bacillota</taxon>
        <taxon>Bacilli</taxon>
        <taxon>Bacillales</taxon>
        <taxon>Bacillaceae</taxon>
        <taxon>Aquibacillus</taxon>
    </lineage>
</organism>
<name>A0A9X4AJ99_9BACI</name>
<dbReference type="RefSeq" id="WP_259869370.1">
    <property type="nucleotide sequence ID" value="NZ_JAMQJZ010000015.1"/>
</dbReference>
<dbReference type="Pfam" id="PF16800">
    <property type="entry name" value="Endopep_inhib"/>
    <property type="match status" value="1"/>
</dbReference>
<dbReference type="EMBL" id="JAMQJZ010000015">
    <property type="protein sequence ID" value="MDC3422017.1"/>
    <property type="molecule type" value="Genomic_DNA"/>
</dbReference>
<accession>A0A9X4AJ99</accession>
<feature type="coiled-coil region" evidence="1">
    <location>
        <begin position="23"/>
        <end position="64"/>
    </location>
</feature>
<dbReference type="InterPro" id="IPR031841">
    <property type="entry name" value="Endopep_inhib"/>
</dbReference>
<gene>
    <name evidence="2" type="ORF">NC661_16725</name>
</gene>
<evidence type="ECO:0000256" key="1">
    <source>
        <dbReference type="SAM" id="Coils"/>
    </source>
</evidence>
<evidence type="ECO:0000313" key="2">
    <source>
        <dbReference type="EMBL" id="MDC3422017.1"/>
    </source>
</evidence>